<dbReference type="InterPro" id="IPR004358">
    <property type="entry name" value="Sig_transdc_His_kin-like_C"/>
</dbReference>
<dbReference type="Pfam" id="PF13185">
    <property type="entry name" value="GAF_2"/>
    <property type="match status" value="1"/>
</dbReference>
<feature type="domain" description="PAS" evidence="9">
    <location>
        <begin position="689"/>
        <end position="764"/>
    </location>
</feature>
<keyword evidence="4" id="KW-0808">Transferase</keyword>
<reference evidence="11" key="1">
    <citation type="submission" date="2018-06" db="EMBL/GenBank/DDBJ databases">
        <authorList>
            <person name="Zhirakovskaya E."/>
        </authorList>
    </citation>
    <scope>NUCLEOTIDE SEQUENCE</scope>
</reference>
<feature type="domain" description="PAC" evidence="10">
    <location>
        <begin position="898"/>
        <end position="948"/>
    </location>
</feature>
<accession>A0A3B0U7L8</accession>
<evidence type="ECO:0000259" key="10">
    <source>
        <dbReference type="PROSITE" id="PS50113"/>
    </source>
</evidence>
<dbReference type="PROSITE" id="PS50109">
    <property type="entry name" value="HIS_KIN"/>
    <property type="match status" value="1"/>
</dbReference>
<sequence length="1744" mass="197424">MKKILAIDDQKDNLVAIKAVIKNHIPGCEVLTALSGLEGIKIAREEQPDTILLDIIMPGMDGYETCRRLKADESTKHIPILMLTAVKTDIKSKVKGLDTGADAFFTKPIDAVELTAQLNVMLRIKEAEDKLQAEKELLDEKVKKRTEELRRSEEIYRSIFEGANDGILHVDNNLKILDVNSAFTEITGISKETVVGKSSFKLAQKFVNIKQLPQILNILKSMITNKQGTPYELNYQDKILEISTRKQKNGQSVGIIRDITERKQAEQALQESEEYFRTLIENSSDVISILDEKGNITYESPSHKKVLGYKTGELIGKNVFELVHPDDRERISIQFAKLLGEIGGIEQVNFRFLHQNGTWLYIEGTGKNLLNVPRIKGIVVNYRDVTERLIAEQAGKRSEEALRNSEYLLRESQKVAALGSYILDIPSGTWKSSSILDDIYGIDEGYNKDIAGWLQIVHPDDQAMMRDYFTTKVLSNYEPFNKEYRIKRINNQQERWVHGLGKLEFNDDEKPVKMIGTIQDITERKQAEIALQSIATQFSTISGLEFFEKVCHHLTKTLQIGYAFVGEYLPRENKVRVKAGVGKGKPIKTFDYDLDGTPCENVVVGAVRCYTSGVQSLFPKDYLLVEMGIESYIGIPLHSRAGGILGIMVLLDCKPIINTEIATSLLRIFSERVAAEIERMQAEEALQESERKLHTLFNNLQGIAYRCKNDCNWTMEYISAGFEDITGYRAEDVINNKKFSFSDLIIPKDRERIWNEVQAALEKRERYELNYQIRTASGEIKYMLEKGVGICSTENGDVLALEGFITDITTQVQADEALRRSEELNRSITQTAADAIISINADGIILSWNNAAEKIFGYSSSEMLNMGLSVIIPDKYKIGHHSGINRLKKGDKKKGIGETVEIIALRKDGTEFPIDLSLSSWETNNQRFYTGIIRDITERKQTEEALCERTERYELIAAGAYDAIWDWDVLNQRVYFSPRWKELRGLTQSDVSSSEEKWGSNIHPDDAPRVRAAVQAHLKGETEFFEEEYRIYCNGCIKWILDRGIAQRNADGQVVRMAGSESDITERKQVQKALNERVKELQCLYSIAEISEKKDITLDELYQETVRMLPSSWQHPEVTGSCITVQGKVFKTKNFKETKWMQRADINIKNKKVGSIEVCYLAGKHDKNEGPFLKEEWGLIKNIANQLGKHIERKQAEQIQKVLYNISNAVITTDNLKKLISLIQKELGTIIDTTNFYIALYDHKTDTLSLPFYADEKDKLATLPAGKTLTSYVIKTKKPLLANIDVKKRLVREGELEHIGNPSKIWLGVPLRIEGKVTGVLAIQSYTDKSAYDESDMKMLEFVSDQVSISIERKKTELDLKVALENATESDRLKSAFLATMSHELRTPLNAIIGFSDLINKNLSIEEIISFAKIINSSGNHLLAIVKDLFDITLIETGEIRIVKEDVKLQSALNEVHEIIKIEQQKINKGNLGLNLRIPREGGGLTVNTDPSKLKQILINLLKNALKFTHEGHIDYGYKIKKKQGKAVIEFYVEDTGIGIPKEKQEFVFDIFRQVEDSHTRMYGGAGIGLSISKKLSELLGGKSWFESEEGKGSTFYFTIPFDEFGEASKPVINEAGKKNKFEEKTILIVEDDEISFKFLKILLEKSGIHTFWAKNGKAAIKVCNENPGIDLVLMDINMPVMNGLEATREIKKLYPGLPVIAQTAYATAGERERSLESGCDDYIAKPIKQEVLWATIKKFLEDR</sequence>
<dbReference type="SUPFAM" id="SSF55874">
    <property type="entry name" value="ATPase domain of HSP90 chaperone/DNA topoisomerase II/histidine kinase"/>
    <property type="match status" value="1"/>
</dbReference>
<dbReference type="SMART" id="SM00065">
    <property type="entry name" value="GAF"/>
    <property type="match status" value="2"/>
</dbReference>
<dbReference type="PROSITE" id="PS50113">
    <property type="entry name" value="PAC"/>
    <property type="match status" value="5"/>
</dbReference>
<evidence type="ECO:0000256" key="2">
    <source>
        <dbReference type="ARBA" id="ARBA00012438"/>
    </source>
</evidence>
<feature type="domain" description="Response regulatory" evidence="8">
    <location>
        <begin position="1626"/>
        <end position="1741"/>
    </location>
</feature>
<dbReference type="EC" id="2.7.13.3" evidence="2"/>
<dbReference type="SMART" id="SM00086">
    <property type="entry name" value="PAC"/>
    <property type="match status" value="5"/>
</dbReference>
<dbReference type="InterPro" id="IPR036890">
    <property type="entry name" value="HATPase_C_sf"/>
</dbReference>
<dbReference type="Gene3D" id="3.30.450.20">
    <property type="entry name" value="PAS domain"/>
    <property type="match status" value="6"/>
</dbReference>
<dbReference type="GO" id="GO:0000155">
    <property type="term" value="F:phosphorelay sensor kinase activity"/>
    <property type="evidence" value="ECO:0007669"/>
    <property type="project" value="InterPro"/>
</dbReference>
<gene>
    <name evidence="11" type="ORF">MNBD_BACTEROID01-1913</name>
</gene>
<dbReference type="PANTHER" id="PTHR43047">
    <property type="entry name" value="TWO-COMPONENT HISTIDINE PROTEIN KINASE"/>
    <property type="match status" value="1"/>
</dbReference>
<protein>
    <recommendedName>
        <fullName evidence="2">histidine kinase</fullName>
        <ecNumber evidence="2">2.7.13.3</ecNumber>
    </recommendedName>
</protein>
<dbReference type="Pfam" id="PF02518">
    <property type="entry name" value="HATPase_c"/>
    <property type="match status" value="1"/>
</dbReference>
<dbReference type="Pfam" id="PF00072">
    <property type="entry name" value="Response_reg"/>
    <property type="match status" value="2"/>
</dbReference>
<dbReference type="Pfam" id="PF08447">
    <property type="entry name" value="PAS_3"/>
    <property type="match status" value="3"/>
</dbReference>
<dbReference type="InterPro" id="IPR003661">
    <property type="entry name" value="HisK_dim/P_dom"/>
</dbReference>
<dbReference type="InterPro" id="IPR001610">
    <property type="entry name" value="PAC"/>
</dbReference>
<evidence type="ECO:0000256" key="5">
    <source>
        <dbReference type="ARBA" id="ARBA00022777"/>
    </source>
</evidence>
<dbReference type="SMART" id="SM00387">
    <property type="entry name" value="HATPase_c"/>
    <property type="match status" value="1"/>
</dbReference>
<dbReference type="Gene3D" id="3.40.50.2300">
    <property type="match status" value="2"/>
</dbReference>
<dbReference type="PROSITE" id="PS50110">
    <property type="entry name" value="RESPONSE_REGULATORY"/>
    <property type="match status" value="2"/>
</dbReference>
<evidence type="ECO:0000259" key="8">
    <source>
        <dbReference type="PROSITE" id="PS50110"/>
    </source>
</evidence>
<keyword evidence="5" id="KW-0418">Kinase</keyword>
<dbReference type="PROSITE" id="PS50112">
    <property type="entry name" value="PAS"/>
    <property type="match status" value="5"/>
</dbReference>
<dbReference type="PANTHER" id="PTHR43047:SF72">
    <property type="entry name" value="OSMOSENSING HISTIDINE PROTEIN KINASE SLN1"/>
    <property type="match status" value="1"/>
</dbReference>
<dbReference type="InterPro" id="IPR036097">
    <property type="entry name" value="HisK_dim/P_sf"/>
</dbReference>
<dbReference type="SUPFAM" id="SSF55785">
    <property type="entry name" value="PYP-like sensor domain (PAS domain)"/>
    <property type="match status" value="6"/>
</dbReference>
<dbReference type="InterPro" id="IPR000014">
    <property type="entry name" value="PAS"/>
</dbReference>
<keyword evidence="6" id="KW-0175">Coiled coil</keyword>
<feature type="domain" description="PAS" evidence="9">
    <location>
        <begin position="152"/>
        <end position="226"/>
    </location>
</feature>
<dbReference type="InterPro" id="IPR035965">
    <property type="entry name" value="PAS-like_dom_sf"/>
</dbReference>
<organism evidence="11">
    <name type="scientific">hydrothermal vent metagenome</name>
    <dbReference type="NCBI Taxonomy" id="652676"/>
    <lineage>
        <taxon>unclassified sequences</taxon>
        <taxon>metagenomes</taxon>
        <taxon>ecological metagenomes</taxon>
    </lineage>
</organism>
<feature type="domain" description="PAC" evidence="10">
    <location>
        <begin position="767"/>
        <end position="820"/>
    </location>
</feature>
<dbReference type="Gene3D" id="3.30.565.10">
    <property type="entry name" value="Histidine kinase-like ATPase, C-terminal domain"/>
    <property type="match status" value="1"/>
</dbReference>
<dbReference type="InterPro" id="IPR013767">
    <property type="entry name" value="PAS_fold"/>
</dbReference>
<dbReference type="Gene3D" id="3.30.450.40">
    <property type="match status" value="2"/>
</dbReference>
<feature type="domain" description="PAS" evidence="9">
    <location>
        <begin position="949"/>
        <end position="1021"/>
    </location>
</feature>
<keyword evidence="3" id="KW-0597">Phosphoprotein</keyword>
<evidence type="ECO:0000256" key="4">
    <source>
        <dbReference type="ARBA" id="ARBA00022679"/>
    </source>
</evidence>
<dbReference type="SMART" id="SM00091">
    <property type="entry name" value="PAS"/>
    <property type="match status" value="5"/>
</dbReference>
<evidence type="ECO:0000313" key="11">
    <source>
        <dbReference type="EMBL" id="VAW24383.1"/>
    </source>
</evidence>
<dbReference type="CDD" id="cd00130">
    <property type="entry name" value="PAS"/>
    <property type="match status" value="6"/>
</dbReference>
<dbReference type="Pfam" id="PF01590">
    <property type="entry name" value="GAF"/>
    <property type="match status" value="1"/>
</dbReference>
<dbReference type="SUPFAM" id="SSF52172">
    <property type="entry name" value="CheY-like"/>
    <property type="match status" value="2"/>
</dbReference>
<dbReference type="SUPFAM" id="SSF47384">
    <property type="entry name" value="Homodimeric domain of signal transducing histidine kinase"/>
    <property type="match status" value="1"/>
</dbReference>
<dbReference type="GO" id="GO:0005886">
    <property type="term" value="C:plasma membrane"/>
    <property type="evidence" value="ECO:0007669"/>
    <property type="project" value="TreeGrafter"/>
</dbReference>
<dbReference type="InterPro" id="IPR003018">
    <property type="entry name" value="GAF"/>
</dbReference>
<dbReference type="Pfam" id="PF13426">
    <property type="entry name" value="PAS_9"/>
    <property type="match status" value="1"/>
</dbReference>
<dbReference type="GO" id="GO:0006355">
    <property type="term" value="P:regulation of DNA-templated transcription"/>
    <property type="evidence" value="ECO:0007669"/>
    <property type="project" value="InterPro"/>
</dbReference>
<evidence type="ECO:0000256" key="3">
    <source>
        <dbReference type="ARBA" id="ARBA00022553"/>
    </source>
</evidence>
<dbReference type="InterPro" id="IPR001789">
    <property type="entry name" value="Sig_transdc_resp-reg_receiver"/>
</dbReference>
<dbReference type="CDD" id="cd00082">
    <property type="entry name" value="HisKA"/>
    <property type="match status" value="1"/>
</dbReference>
<feature type="domain" description="PAC" evidence="10">
    <location>
        <begin position="217"/>
        <end position="271"/>
    </location>
</feature>
<feature type="domain" description="PAC" evidence="10">
    <location>
        <begin position="1018"/>
        <end position="1076"/>
    </location>
</feature>
<feature type="domain" description="Response regulatory" evidence="8">
    <location>
        <begin position="3"/>
        <end position="122"/>
    </location>
</feature>
<dbReference type="InterPro" id="IPR011006">
    <property type="entry name" value="CheY-like_superfamily"/>
</dbReference>
<dbReference type="InterPro" id="IPR029016">
    <property type="entry name" value="GAF-like_dom_sf"/>
</dbReference>
<dbReference type="EMBL" id="UOEP01000213">
    <property type="protein sequence ID" value="VAW24383.1"/>
    <property type="molecule type" value="Genomic_DNA"/>
</dbReference>
<dbReference type="SUPFAM" id="SSF55781">
    <property type="entry name" value="GAF domain-like"/>
    <property type="match status" value="2"/>
</dbReference>
<dbReference type="Pfam" id="PF00989">
    <property type="entry name" value="PAS"/>
    <property type="match status" value="2"/>
</dbReference>
<name>A0A3B0U7L8_9ZZZZ</name>
<feature type="domain" description="Histidine kinase" evidence="7">
    <location>
        <begin position="1380"/>
        <end position="1604"/>
    </location>
</feature>
<feature type="coiled-coil region" evidence="6">
    <location>
        <begin position="121"/>
        <end position="148"/>
    </location>
</feature>
<evidence type="ECO:0000256" key="1">
    <source>
        <dbReference type="ARBA" id="ARBA00000085"/>
    </source>
</evidence>
<dbReference type="InterPro" id="IPR013655">
    <property type="entry name" value="PAS_fold_3"/>
</dbReference>
<dbReference type="InterPro" id="IPR003594">
    <property type="entry name" value="HATPase_dom"/>
</dbReference>
<dbReference type="CDD" id="cd16922">
    <property type="entry name" value="HATPase_EvgS-ArcB-TorS-like"/>
    <property type="match status" value="1"/>
</dbReference>
<dbReference type="SMART" id="SM00388">
    <property type="entry name" value="HisKA"/>
    <property type="match status" value="1"/>
</dbReference>
<dbReference type="InterPro" id="IPR000700">
    <property type="entry name" value="PAS-assoc_C"/>
</dbReference>
<dbReference type="SMART" id="SM00448">
    <property type="entry name" value="REC"/>
    <property type="match status" value="2"/>
</dbReference>
<dbReference type="CDD" id="cd17546">
    <property type="entry name" value="REC_hyHK_CKI1_RcsC-like"/>
    <property type="match status" value="1"/>
</dbReference>
<feature type="domain" description="PAC" evidence="10">
    <location>
        <begin position="480"/>
        <end position="533"/>
    </location>
</feature>
<dbReference type="NCBIfam" id="TIGR00229">
    <property type="entry name" value="sensory_box"/>
    <property type="match status" value="5"/>
</dbReference>
<feature type="domain" description="PAS" evidence="9">
    <location>
        <begin position="272"/>
        <end position="331"/>
    </location>
</feature>
<dbReference type="PRINTS" id="PR00344">
    <property type="entry name" value="BCTRLSENSOR"/>
</dbReference>
<evidence type="ECO:0000259" key="9">
    <source>
        <dbReference type="PROSITE" id="PS50112"/>
    </source>
</evidence>
<feature type="coiled-coil region" evidence="6">
    <location>
        <begin position="672"/>
        <end position="699"/>
    </location>
</feature>
<dbReference type="Gene3D" id="1.10.287.130">
    <property type="match status" value="1"/>
</dbReference>
<dbReference type="Gene3D" id="2.10.70.100">
    <property type="match status" value="1"/>
</dbReference>
<dbReference type="Pfam" id="PF00512">
    <property type="entry name" value="HisKA"/>
    <property type="match status" value="1"/>
</dbReference>
<dbReference type="InterPro" id="IPR005467">
    <property type="entry name" value="His_kinase_dom"/>
</dbReference>
<evidence type="ECO:0000256" key="6">
    <source>
        <dbReference type="SAM" id="Coils"/>
    </source>
</evidence>
<proteinExistence type="predicted"/>
<dbReference type="FunFam" id="3.30.565.10:FF:000010">
    <property type="entry name" value="Sensor histidine kinase RcsC"/>
    <property type="match status" value="1"/>
</dbReference>
<feature type="domain" description="PAS" evidence="9">
    <location>
        <begin position="821"/>
        <end position="874"/>
    </location>
</feature>
<evidence type="ECO:0000259" key="7">
    <source>
        <dbReference type="PROSITE" id="PS50109"/>
    </source>
</evidence>
<dbReference type="GO" id="GO:0009927">
    <property type="term" value="F:histidine phosphotransfer kinase activity"/>
    <property type="evidence" value="ECO:0007669"/>
    <property type="project" value="TreeGrafter"/>
</dbReference>
<comment type="catalytic activity">
    <reaction evidence="1">
        <text>ATP + protein L-histidine = ADP + protein N-phospho-L-histidine.</text>
        <dbReference type="EC" id="2.7.13.3"/>
    </reaction>
</comment>